<name>A0A841CFR4_9PSEU</name>
<accession>A0A841CFR4</accession>
<feature type="compositionally biased region" description="Basic and acidic residues" evidence="1">
    <location>
        <begin position="1"/>
        <end position="22"/>
    </location>
</feature>
<feature type="region of interest" description="Disordered" evidence="1">
    <location>
        <begin position="1"/>
        <end position="88"/>
    </location>
</feature>
<comment type="caution">
    <text evidence="2">The sequence shown here is derived from an EMBL/GenBank/DDBJ whole genome shotgun (WGS) entry which is preliminary data.</text>
</comment>
<reference evidence="2 3" key="1">
    <citation type="submission" date="2020-08" db="EMBL/GenBank/DDBJ databases">
        <title>Genomic Encyclopedia of Type Strains, Phase III (KMG-III): the genomes of soil and plant-associated and newly described type strains.</title>
        <authorList>
            <person name="Whitman W."/>
        </authorList>
    </citation>
    <scope>NUCLEOTIDE SEQUENCE [LARGE SCALE GENOMIC DNA]</scope>
    <source>
        <strain evidence="2 3">CECT 8640</strain>
    </source>
</reference>
<feature type="compositionally biased region" description="Gly residues" evidence="1">
    <location>
        <begin position="38"/>
        <end position="53"/>
    </location>
</feature>
<evidence type="ECO:0000313" key="3">
    <source>
        <dbReference type="Proteomes" id="UP000547510"/>
    </source>
</evidence>
<dbReference type="AlphaFoldDB" id="A0A841CFR4"/>
<evidence type="ECO:0000256" key="1">
    <source>
        <dbReference type="SAM" id="MobiDB-lite"/>
    </source>
</evidence>
<sequence length="88" mass="9138">MADKSQRERDPELVPELDHTKPETVTTAQRPHETPDDPGGGPYGPVLPGGGSYGSATPEGGPFGATPGPLEYLDSEPVEPPRTGGDTD</sequence>
<dbReference type="Proteomes" id="UP000547510">
    <property type="component" value="Unassembled WGS sequence"/>
</dbReference>
<dbReference type="EMBL" id="JACHJN010000006">
    <property type="protein sequence ID" value="MBB5957372.1"/>
    <property type="molecule type" value="Genomic_DNA"/>
</dbReference>
<evidence type="ECO:0000313" key="2">
    <source>
        <dbReference type="EMBL" id="MBB5957372.1"/>
    </source>
</evidence>
<organism evidence="2 3">
    <name type="scientific">Saccharothrix tamanrassetensis</name>
    <dbReference type="NCBI Taxonomy" id="1051531"/>
    <lineage>
        <taxon>Bacteria</taxon>
        <taxon>Bacillati</taxon>
        <taxon>Actinomycetota</taxon>
        <taxon>Actinomycetes</taxon>
        <taxon>Pseudonocardiales</taxon>
        <taxon>Pseudonocardiaceae</taxon>
        <taxon>Saccharothrix</taxon>
    </lineage>
</organism>
<gene>
    <name evidence="2" type="ORF">FHS29_003967</name>
</gene>
<keyword evidence="3" id="KW-1185">Reference proteome</keyword>
<proteinExistence type="predicted"/>
<protein>
    <submittedName>
        <fullName evidence="2">Uncharacterized protein</fullName>
    </submittedName>
</protein>